<name>A0AAI8Z0S5_9PEZI</name>
<feature type="region of interest" description="Disordered" evidence="1">
    <location>
        <begin position="1"/>
        <end position="77"/>
    </location>
</feature>
<dbReference type="Proteomes" id="UP001296104">
    <property type="component" value="Unassembled WGS sequence"/>
</dbReference>
<gene>
    <name evidence="2" type="ORF">LECACI_7A005508</name>
</gene>
<feature type="compositionally biased region" description="Low complexity" evidence="1">
    <location>
        <begin position="867"/>
        <end position="876"/>
    </location>
</feature>
<dbReference type="CDD" id="cd02859">
    <property type="entry name" value="E_set_AMPKbeta_like_N"/>
    <property type="match status" value="1"/>
</dbReference>
<dbReference type="SUPFAM" id="SSF81296">
    <property type="entry name" value="E set domains"/>
    <property type="match status" value="1"/>
</dbReference>
<comment type="caution">
    <text evidence="2">The sequence shown here is derived from an EMBL/GenBank/DDBJ whole genome shotgun (WGS) entry which is preliminary data.</text>
</comment>
<dbReference type="InterPro" id="IPR013783">
    <property type="entry name" value="Ig-like_fold"/>
</dbReference>
<feature type="compositionally biased region" description="Basic and acidic residues" evidence="1">
    <location>
        <begin position="1027"/>
        <end position="1041"/>
    </location>
</feature>
<feature type="compositionally biased region" description="Basic and acidic residues" evidence="1">
    <location>
        <begin position="190"/>
        <end position="213"/>
    </location>
</feature>
<accession>A0AAI8Z0S5</accession>
<dbReference type="InterPro" id="IPR014756">
    <property type="entry name" value="Ig_E-set"/>
</dbReference>
<feature type="compositionally biased region" description="Polar residues" evidence="1">
    <location>
        <begin position="913"/>
        <end position="929"/>
    </location>
</feature>
<evidence type="ECO:0000313" key="2">
    <source>
        <dbReference type="EMBL" id="CAK4030350.1"/>
    </source>
</evidence>
<keyword evidence="3" id="KW-1185">Reference proteome</keyword>
<feature type="compositionally biased region" description="Basic and acidic residues" evidence="1">
    <location>
        <begin position="277"/>
        <end position="295"/>
    </location>
</feature>
<feature type="compositionally biased region" description="Polar residues" evidence="1">
    <location>
        <begin position="938"/>
        <end position="949"/>
    </location>
</feature>
<evidence type="ECO:0000256" key="1">
    <source>
        <dbReference type="SAM" id="MobiDB-lite"/>
    </source>
</evidence>
<dbReference type="AlphaFoldDB" id="A0AAI8Z0S5"/>
<reference evidence="2" key="1">
    <citation type="submission" date="2023-11" db="EMBL/GenBank/DDBJ databases">
        <authorList>
            <person name="Alioto T."/>
            <person name="Alioto T."/>
            <person name="Gomez Garrido J."/>
        </authorList>
    </citation>
    <scope>NUCLEOTIDE SEQUENCE</scope>
</reference>
<evidence type="ECO:0008006" key="4">
    <source>
        <dbReference type="Google" id="ProtNLM"/>
    </source>
</evidence>
<feature type="region of interest" description="Disordered" evidence="1">
    <location>
        <begin position="566"/>
        <end position="640"/>
    </location>
</feature>
<feature type="compositionally biased region" description="Low complexity" evidence="1">
    <location>
        <begin position="165"/>
        <end position="188"/>
    </location>
</feature>
<organism evidence="2 3">
    <name type="scientific">Lecanosticta acicola</name>
    <dbReference type="NCBI Taxonomy" id="111012"/>
    <lineage>
        <taxon>Eukaryota</taxon>
        <taxon>Fungi</taxon>
        <taxon>Dikarya</taxon>
        <taxon>Ascomycota</taxon>
        <taxon>Pezizomycotina</taxon>
        <taxon>Dothideomycetes</taxon>
        <taxon>Dothideomycetidae</taxon>
        <taxon>Mycosphaerellales</taxon>
        <taxon>Mycosphaerellaceae</taxon>
        <taxon>Lecanosticta</taxon>
    </lineage>
</organism>
<feature type="compositionally biased region" description="Acidic residues" evidence="1">
    <location>
        <begin position="252"/>
        <end position="261"/>
    </location>
</feature>
<feature type="region of interest" description="Disordered" evidence="1">
    <location>
        <begin position="857"/>
        <end position="1081"/>
    </location>
</feature>
<feature type="compositionally biased region" description="Basic and acidic residues" evidence="1">
    <location>
        <begin position="226"/>
        <end position="244"/>
    </location>
</feature>
<sequence length="1081" mass="116973">MASFMANVAPPQQLAQAQKAVQPSIDAVVETASNLVPTTPKRPASSKQPSWIGSKPERSPTPSAQATMKRPVTIDFSAPELQPPVFVGTSLSDPEWQPVEMDAVRDDKAQWKFTKTFQAEDGEYQYKLRLGPGDWWVCDDSKPQVDDAAGNKNNQVIVKPEAPSEAEPATVPIAEAAAPASKPSSVPEIKGPESEPERKDSLHPAPLMKHESFQDAQPGPLVQHPPESHLHDPEPASPLLRHEFLAPPSMPIDDDSDDIPDDVPLLRHESIAPSSQEQDHSPLFKHESTSMDNRQHHNHESHRPLAHLANRKHSNDSIPEEADENDPSLIKFPTDSRGIMEHLDHTRKSLQEDETSQGAGNSPRRVSPAGSAVYSASPSLPNVIEAEDGDEELAELREEAQQVTSKDEIPPDADVPEVTLPELVERPAALMTPSMTPKEQEDEGGEDDERGENEEDAVDTPMNAKQKHVQFKEKATEAAETTQEAGIGFLENCRVQNDVARIQQIQAEHADRIARLERRQEDDARMKSVWGNQSPFPSVLTPLQHPPNDQFRSFDDEASNLMSSLHLDADDEPRRAMGATSRANSVRFDESANQNHFSHPSRPSVDFFSRTSSGLGGLQMTERTSSHKSEGRASSAHSIRSAASGRANSLNLDTAAYSLGEANRSPAETPGLAPGLLYLGAIPAIIRCWMNTNFKHDALLYAAVCTGSYKSFLDYRLIEKLGFEQQIQDNGDDPRTVQLPVFFPEAVPHPASSRSSSPAPQLPSLLVEFRVIESAGLSDDSKAIQIFLGSDVLRQHNADILFSSNTMTLFDRERNKLSIPLSRPENEAAFNSLYITSAATPAPSRPEKAEEPVKHQPYINGLGQGSSGASVSSAAASPPPGKYRPPGALAAEVGHAEATRPGATGSDKESRPPSRQSTASRPSLSMINTRSEREETPLTESAPQWTPLRSGSGPAIWGSWRRDGGSSATTQPPGMDWASASRNASGTYQRKDTGIKVLKPKTNSRTFSATAASSSSATGTSSPAGEGKSRFFDEGRRRSMSKENTPATASSTSTGGTAPKTKVNPIGGASAFSWLNSSGGK</sequence>
<feature type="compositionally biased region" description="Low complexity" evidence="1">
    <location>
        <begin position="1003"/>
        <end position="1024"/>
    </location>
</feature>
<feature type="compositionally biased region" description="Low complexity" evidence="1">
    <location>
        <begin position="1"/>
        <end position="23"/>
    </location>
</feature>
<feature type="compositionally biased region" description="Basic and acidic residues" evidence="1">
    <location>
        <begin position="338"/>
        <end position="351"/>
    </location>
</feature>
<feature type="region of interest" description="Disordered" evidence="1">
    <location>
        <begin position="141"/>
        <end position="474"/>
    </location>
</feature>
<proteinExistence type="predicted"/>
<dbReference type="Gene3D" id="2.60.40.10">
    <property type="entry name" value="Immunoglobulins"/>
    <property type="match status" value="1"/>
</dbReference>
<feature type="compositionally biased region" description="Low complexity" evidence="1">
    <location>
        <begin position="1045"/>
        <end position="1062"/>
    </location>
</feature>
<feature type="compositionally biased region" description="Basic and acidic residues" evidence="1">
    <location>
        <begin position="394"/>
        <end position="409"/>
    </location>
</feature>
<dbReference type="EMBL" id="CAVMBE010000035">
    <property type="protein sequence ID" value="CAK4030350.1"/>
    <property type="molecule type" value="Genomic_DNA"/>
</dbReference>
<feature type="compositionally biased region" description="Acidic residues" evidence="1">
    <location>
        <begin position="440"/>
        <end position="458"/>
    </location>
</feature>
<protein>
    <recommendedName>
        <fullName evidence="4">AMP-activated protein kinase glycogen-binding domain-containing protein</fullName>
    </recommendedName>
</protein>
<evidence type="ECO:0000313" key="3">
    <source>
        <dbReference type="Proteomes" id="UP001296104"/>
    </source>
</evidence>